<name>A0A2M8PIW7_9CHLR</name>
<feature type="transmembrane region" description="Helical" evidence="7">
    <location>
        <begin position="101"/>
        <end position="121"/>
    </location>
</feature>
<feature type="transmembrane region" description="Helical" evidence="7">
    <location>
        <begin position="191"/>
        <end position="212"/>
    </location>
</feature>
<dbReference type="EMBL" id="PGTM01000001">
    <property type="protein sequence ID" value="PJF37488.1"/>
    <property type="molecule type" value="Genomic_DNA"/>
</dbReference>
<evidence type="ECO:0000256" key="5">
    <source>
        <dbReference type="ARBA" id="ARBA00022989"/>
    </source>
</evidence>
<accession>A0A2M8PIW7</accession>
<evidence type="ECO:0000256" key="6">
    <source>
        <dbReference type="ARBA" id="ARBA00023136"/>
    </source>
</evidence>
<dbReference type="Gene3D" id="1.20.1250.20">
    <property type="entry name" value="MFS general substrate transporter like domains"/>
    <property type="match status" value="1"/>
</dbReference>
<dbReference type="GO" id="GO:0005886">
    <property type="term" value="C:plasma membrane"/>
    <property type="evidence" value="ECO:0007669"/>
    <property type="project" value="UniProtKB-SubCell"/>
</dbReference>
<evidence type="ECO:0000259" key="8">
    <source>
        <dbReference type="PROSITE" id="PS50850"/>
    </source>
</evidence>
<proteinExistence type="predicted"/>
<feature type="transmembrane region" description="Helical" evidence="7">
    <location>
        <begin position="38"/>
        <end position="64"/>
    </location>
</feature>
<feature type="transmembrane region" description="Helical" evidence="7">
    <location>
        <begin position="70"/>
        <end position="89"/>
    </location>
</feature>
<dbReference type="GO" id="GO:0022857">
    <property type="term" value="F:transmembrane transporter activity"/>
    <property type="evidence" value="ECO:0007669"/>
    <property type="project" value="InterPro"/>
</dbReference>
<evidence type="ECO:0000256" key="3">
    <source>
        <dbReference type="ARBA" id="ARBA00022475"/>
    </source>
</evidence>
<evidence type="ECO:0000313" key="10">
    <source>
        <dbReference type="Proteomes" id="UP000229681"/>
    </source>
</evidence>
<dbReference type="InterPro" id="IPR010290">
    <property type="entry name" value="TM_effector"/>
</dbReference>
<evidence type="ECO:0000256" key="2">
    <source>
        <dbReference type="ARBA" id="ARBA00022448"/>
    </source>
</evidence>
<dbReference type="Pfam" id="PF05977">
    <property type="entry name" value="MFS_3"/>
    <property type="match status" value="1"/>
</dbReference>
<keyword evidence="4 7" id="KW-0812">Transmembrane</keyword>
<dbReference type="PROSITE" id="PS50850">
    <property type="entry name" value="MFS"/>
    <property type="match status" value="1"/>
</dbReference>
<feature type="transmembrane region" description="Helical" evidence="7">
    <location>
        <begin position="278"/>
        <end position="299"/>
    </location>
</feature>
<comment type="caution">
    <text evidence="9">The sequence shown here is derived from an EMBL/GenBank/DDBJ whole genome shotgun (WGS) entry which is preliminary data.</text>
</comment>
<dbReference type="SUPFAM" id="SSF103473">
    <property type="entry name" value="MFS general substrate transporter"/>
    <property type="match status" value="1"/>
</dbReference>
<feature type="transmembrane region" description="Helical" evidence="7">
    <location>
        <begin position="311"/>
        <end position="328"/>
    </location>
</feature>
<feature type="domain" description="Major facilitator superfamily (MFS) profile" evidence="8">
    <location>
        <begin position="30"/>
        <end position="422"/>
    </location>
</feature>
<keyword evidence="5 7" id="KW-1133">Transmembrane helix</keyword>
<dbReference type="AlphaFoldDB" id="A0A2M8PIW7"/>
<dbReference type="PANTHER" id="PTHR23513:SF11">
    <property type="entry name" value="STAPHYLOFERRIN A TRANSPORTER"/>
    <property type="match status" value="1"/>
</dbReference>
<protein>
    <submittedName>
        <fullName evidence="9">MFS transporter</fullName>
    </submittedName>
</protein>
<sequence length="425" mass="44695">MPISVTQTDEGTPEVASPTAQFSRTKTFSALSHAAFRWFFFGQLVSVTGTWMQSVALQIVVYAMTGSKTALGAAALAQGIPALVLTPFAGVIVERVPRRKLLILTQSSMMALAFLLAALYISNALQVWHILAISLGIGIATALDAPSRLAFLVEMVGKEDLPSGIMLNSMMFNTARIVGPALGGLALHNLGAAWCFLLNAMSFLAVLFGLFVMRVPPAPRRAGSRAIWKPLLEGLQFARRHPVIAPLLLLSALSSTFGLTFTVLLPPFADTVLGNTELGTSALLTAQGIGALCASIFVARSNARGSRGITLVRGAIIAPAALIALSLTNTLVASGIAVCVAGFGFVCQFVLTNTLIQAVVPDNFRGRVLSLYTLTFFGLSPIGSLIMGMTADQIGTLPAILIFGGTCLAGAILITRRAVQLRQVP</sequence>
<evidence type="ECO:0000256" key="7">
    <source>
        <dbReference type="SAM" id="Phobius"/>
    </source>
</evidence>
<keyword evidence="2" id="KW-0813">Transport</keyword>
<dbReference type="PANTHER" id="PTHR23513">
    <property type="entry name" value="INTEGRAL MEMBRANE EFFLUX PROTEIN-RELATED"/>
    <property type="match status" value="1"/>
</dbReference>
<feature type="transmembrane region" description="Helical" evidence="7">
    <location>
        <begin position="368"/>
        <end position="388"/>
    </location>
</feature>
<feature type="transmembrane region" description="Helical" evidence="7">
    <location>
        <begin position="394"/>
        <end position="414"/>
    </location>
</feature>
<reference evidence="9 10" key="1">
    <citation type="submission" date="2017-11" db="EMBL/GenBank/DDBJ databases">
        <title>Evolution of Phototrophy in the Chloroflexi Phylum Driven by Horizontal Gene Transfer.</title>
        <authorList>
            <person name="Ward L.M."/>
            <person name="Hemp J."/>
            <person name="Shih P.M."/>
            <person name="Mcglynn S.E."/>
            <person name="Fischer W."/>
        </authorList>
    </citation>
    <scope>NUCLEOTIDE SEQUENCE [LARGE SCALE GENOMIC DNA]</scope>
    <source>
        <strain evidence="9">JP3_13</strain>
    </source>
</reference>
<dbReference type="InterPro" id="IPR036259">
    <property type="entry name" value="MFS_trans_sf"/>
</dbReference>
<gene>
    <name evidence="9" type="ORF">CUN49_00275</name>
</gene>
<feature type="transmembrane region" description="Helical" evidence="7">
    <location>
        <begin position="243"/>
        <end position="266"/>
    </location>
</feature>
<feature type="transmembrane region" description="Helical" evidence="7">
    <location>
        <begin position="334"/>
        <end position="356"/>
    </location>
</feature>
<evidence type="ECO:0000256" key="4">
    <source>
        <dbReference type="ARBA" id="ARBA00022692"/>
    </source>
</evidence>
<dbReference type="Proteomes" id="UP000229681">
    <property type="component" value="Unassembled WGS sequence"/>
</dbReference>
<dbReference type="CDD" id="cd06173">
    <property type="entry name" value="MFS_MefA_like"/>
    <property type="match status" value="1"/>
</dbReference>
<keyword evidence="3" id="KW-1003">Cell membrane</keyword>
<evidence type="ECO:0000313" key="9">
    <source>
        <dbReference type="EMBL" id="PJF37488.1"/>
    </source>
</evidence>
<dbReference type="InterPro" id="IPR020846">
    <property type="entry name" value="MFS_dom"/>
</dbReference>
<organism evidence="9 10">
    <name type="scientific">Candidatus Thermofonsia Clade 1 bacterium</name>
    <dbReference type="NCBI Taxonomy" id="2364210"/>
    <lineage>
        <taxon>Bacteria</taxon>
        <taxon>Bacillati</taxon>
        <taxon>Chloroflexota</taxon>
        <taxon>Candidatus Thermofontia</taxon>
        <taxon>Candidatus Thermofonsia Clade 1</taxon>
    </lineage>
</organism>
<evidence type="ECO:0000256" key="1">
    <source>
        <dbReference type="ARBA" id="ARBA00004651"/>
    </source>
</evidence>
<comment type="subcellular location">
    <subcellularLocation>
        <location evidence="1">Cell membrane</location>
        <topology evidence="1">Multi-pass membrane protein</topology>
    </subcellularLocation>
</comment>
<keyword evidence="6 7" id="KW-0472">Membrane</keyword>